<dbReference type="STRING" id="1499966.U14_00095"/>
<dbReference type="AlphaFoldDB" id="A0A0S6VSM1"/>
<evidence type="ECO:0000313" key="2">
    <source>
        <dbReference type="Proteomes" id="UP000030700"/>
    </source>
</evidence>
<protein>
    <submittedName>
        <fullName evidence="1">Uncharacterized protein</fullName>
    </submittedName>
</protein>
<sequence>MFAPLRQQLLDAAARFATDAQPLSDLLTAMVNDIERAIAEPLELFPVCHHSPSSALHIVRRLRERPPKVIYMEGCEDLQAVIEHLQDCKLPVALQAFAGESDAFPPSWTPLSVVLPLTEASAEYQAIAYALQHPDTVQLLFVDYAVDFVFQWTPQEEDALKKATPDEENLPSEEAGMHGTAVGLELGDMTPTFDQFLEFLLRNANTRHFAEWWDQYVEQAVIGSDYQTYRQVMFLVGSLLRRLGRNADDIRKDELREKYMWTRIKTHLRANKIDPKDAIYICGAAHTASHVEEFGANSDAFWAIPARTNTKWLYGLIPSSFAAIEYQFGNPAGTVSLAETSWKKGLKTDNLKSFLLERPNKKAAKNASKTAQMKASPVASVPGDQPTRLVDFLTRPPQLAQEDEGQLLQWCADIVALARKNGYLSSTADSIAIYETSMLLANLRNRPHPSPYDFQDAAVTCLEKDRTPKKRNIAQLCLQLLGGDRIGVVGYASLPPLVQNIYDRLEPLKVNLSASTNQRALMDFKSSPELLACSDVLWRLNYLLSNSVVQPIMGERTLGHAPVQESWDIRIGKYQGAVIQLGYEGVTLEQVLEQRIKKKAFDTQARASIALECAEDTILYLHSPRLTQELGEHAILLLTNETSAEDAPEIFDRVRRLAHYYRATPTGLPAWLQRFVATGYSHYATLLPQAFADRGSTPEQIAGMFGFIFTLESFALALGCSRSQLLIAVRQAGQSQPEPAKLGLLWTAEWLLNLRTLEEIRAFFAHVLTNPLMMAAFPDYLKGFLLALNFTPRIARFVVELLSRAFGELSNSQLMPYLPELIMRLRSSGQLVQTLLKEASASFPKTLTEFVSWRAPWAEMPKAQPQARQVAAAEALSPAEQKLRVLLFEMPAATDAMAQLLGSQPGVWRQETAEEAVTEDMATENSDTAAPNELAIQAILQRFPETTEAMAALLR</sequence>
<keyword evidence="2" id="KW-1185">Reference proteome</keyword>
<dbReference type="Pfam" id="PF18934">
    <property type="entry name" value="DUF5682"/>
    <property type="match status" value="1"/>
</dbReference>
<evidence type="ECO:0000313" key="1">
    <source>
        <dbReference type="EMBL" id="GAK48884.1"/>
    </source>
</evidence>
<dbReference type="InterPro" id="IPR043737">
    <property type="entry name" value="DUF5682"/>
</dbReference>
<gene>
    <name evidence="1" type="ORF">U14_00095</name>
</gene>
<dbReference type="HOGENOM" id="CLU_311889_0_0_0"/>
<dbReference type="Proteomes" id="UP000030700">
    <property type="component" value="Unassembled WGS sequence"/>
</dbReference>
<reference evidence="1" key="1">
    <citation type="journal article" date="2015" name="PeerJ">
        <title>First genomic representation of candidate bacterial phylum KSB3 points to enhanced environmental sensing as a trigger of wastewater bulking.</title>
        <authorList>
            <person name="Sekiguchi Y."/>
            <person name="Ohashi A."/>
            <person name="Parks D.H."/>
            <person name="Yamauchi T."/>
            <person name="Tyson G.W."/>
            <person name="Hugenholtz P."/>
        </authorList>
    </citation>
    <scope>NUCLEOTIDE SEQUENCE [LARGE SCALE GENOMIC DNA]</scope>
</reference>
<accession>A0A0S6VSM1</accession>
<organism evidence="1">
    <name type="scientific">Candidatus Moduliflexus flocculans</name>
    <dbReference type="NCBI Taxonomy" id="1499966"/>
    <lineage>
        <taxon>Bacteria</taxon>
        <taxon>Candidatus Moduliflexota</taxon>
        <taxon>Candidatus Moduliflexia</taxon>
        <taxon>Candidatus Moduliflexales</taxon>
        <taxon>Candidatus Moduliflexaceae</taxon>
    </lineage>
</organism>
<name>A0A0S6VSM1_9BACT</name>
<proteinExistence type="predicted"/>
<dbReference type="EMBL" id="DF820455">
    <property type="protein sequence ID" value="GAK48884.1"/>
    <property type="molecule type" value="Genomic_DNA"/>
</dbReference>